<dbReference type="GO" id="GO:0005230">
    <property type="term" value="F:extracellular ligand-gated monoatomic ion channel activity"/>
    <property type="evidence" value="ECO:0007669"/>
    <property type="project" value="InterPro"/>
</dbReference>
<evidence type="ECO:0000313" key="4">
    <source>
        <dbReference type="EMBL" id="ADY48301.1"/>
    </source>
</evidence>
<dbReference type="InterPro" id="IPR018000">
    <property type="entry name" value="Neurotransmitter_ion_chnl_CS"/>
</dbReference>
<dbReference type="InterPro" id="IPR006201">
    <property type="entry name" value="Neur_channel"/>
</dbReference>
<evidence type="ECO:0000259" key="3">
    <source>
        <dbReference type="Pfam" id="PF02931"/>
    </source>
</evidence>
<feature type="domain" description="Neurotransmitter-gated ion-channel ligand-binding" evidence="3">
    <location>
        <begin position="20"/>
        <end position="107"/>
    </location>
</feature>
<sequence length="118" mass="13841">MDDAASKRLLNVKLTASPEAALVEMLYPAIYKFSCMLDLRFFPFDMQKCDMTFGSWTYDNKGIDYRHFSGKDSAICFHHMIENEEWRMLGSKARRQEVKFECCHNNYTVTHLYTLSST</sequence>
<dbReference type="GO" id="GO:0016020">
    <property type="term" value="C:membrane"/>
    <property type="evidence" value="ECO:0007669"/>
    <property type="project" value="UniProtKB-SubCell"/>
</dbReference>
<dbReference type="GO" id="GO:0004888">
    <property type="term" value="F:transmembrane signaling receptor activity"/>
    <property type="evidence" value="ECO:0007669"/>
    <property type="project" value="InterPro"/>
</dbReference>
<keyword evidence="2" id="KW-0472">Membrane</keyword>
<evidence type="ECO:0000256" key="2">
    <source>
        <dbReference type="ARBA" id="ARBA00023136"/>
    </source>
</evidence>
<dbReference type="InterPro" id="IPR036734">
    <property type="entry name" value="Neur_chan_lig-bd_sf"/>
</dbReference>
<accession>F1LDU7</accession>
<dbReference type="SUPFAM" id="SSF63712">
    <property type="entry name" value="Nicotinic receptor ligand binding domain-like"/>
    <property type="match status" value="1"/>
</dbReference>
<protein>
    <submittedName>
        <fullName evidence="4">Acetylcholine receptor subunit alpha-type des-2</fullName>
    </submittedName>
</protein>
<proteinExistence type="evidence at transcript level"/>
<comment type="subcellular location">
    <subcellularLocation>
        <location evidence="1">Membrane</location>
        <topology evidence="1">Multi-pass membrane protein</topology>
    </subcellularLocation>
</comment>
<dbReference type="EMBL" id="JI179574">
    <property type="protein sequence ID" value="ADY48301.1"/>
    <property type="molecule type" value="mRNA"/>
</dbReference>
<dbReference type="InterPro" id="IPR006202">
    <property type="entry name" value="Neur_chan_lig-bd"/>
</dbReference>
<evidence type="ECO:0000256" key="1">
    <source>
        <dbReference type="ARBA" id="ARBA00004141"/>
    </source>
</evidence>
<dbReference type="PROSITE" id="PS00236">
    <property type="entry name" value="NEUROTR_ION_CHANNEL"/>
    <property type="match status" value="1"/>
</dbReference>
<keyword evidence="4" id="KW-0675">Receptor</keyword>
<dbReference type="Gene3D" id="2.70.170.10">
    <property type="entry name" value="Neurotransmitter-gated ion-channel ligand-binding domain"/>
    <property type="match status" value="1"/>
</dbReference>
<reference evidence="4" key="1">
    <citation type="journal article" date="2011" name="Genome Res.">
        <title>Deep small RNA sequencing from the nematode Ascaris reveals conservation, functional diversification, and novel developmental profiles.</title>
        <authorList>
            <person name="Wang J."/>
            <person name="Czech B."/>
            <person name="Crunk A."/>
            <person name="Wallace A."/>
            <person name="Mitreva M."/>
            <person name="Hannon G.J."/>
            <person name="Davis R.E."/>
        </authorList>
    </citation>
    <scope>NUCLEOTIDE SEQUENCE</scope>
</reference>
<organism evidence="4">
    <name type="scientific">Ascaris suum</name>
    <name type="common">Pig roundworm</name>
    <name type="synonym">Ascaris lumbricoides</name>
    <dbReference type="NCBI Taxonomy" id="6253"/>
    <lineage>
        <taxon>Eukaryota</taxon>
        <taxon>Metazoa</taxon>
        <taxon>Ecdysozoa</taxon>
        <taxon>Nematoda</taxon>
        <taxon>Chromadorea</taxon>
        <taxon>Rhabditida</taxon>
        <taxon>Spirurina</taxon>
        <taxon>Ascaridomorpha</taxon>
        <taxon>Ascaridoidea</taxon>
        <taxon>Ascarididae</taxon>
        <taxon>Ascaris</taxon>
    </lineage>
</organism>
<name>F1LDU7_ASCSU</name>
<dbReference type="Pfam" id="PF02931">
    <property type="entry name" value="Neur_chan_LBD"/>
    <property type="match status" value="1"/>
</dbReference>
<dbReference type="AlphaFoldDB" id="F1LDU7"/>
<dbReference type="PANTHER" id="PTHR18945">
    <property type="entry name" value="NEUROTRANSMITTER GATED ION CHANNEL"/>
    <property type="match status" value="1"/>
</dbReference>